<dbReference type="Gene3D" id="1.10.150.120">
    <property type="entry name" value="[2Fe-2S]-binding domain"/>
    <property type="match status" value="1"/>
</dbReference>
<dbReference type="Proteomes" id="UP001597046">
    <property type="component" value="Unassembled WGS sequence"/>
</dbReference>
<dbReference type="EMBL" id="JBHTKH010000001">
    <property type="protein sequence ID" value="MFD1053494.1"/>
    <property type="molecule type" value="Genomic_DNA"/>
</dbReference>
<dbReference type="InterPro" id="IPR006058">
    <property type="entry name" value="2Fe2S_fd_BS"/>
</dbReference>
<dbReference type="InterPro" id="IPR001041">
    <property type="entry name" value="2Fe-2S_ferredoxin-type"/>
</dbReference>
<dbReference type="PROSITE" id="PS00197">
    <property type="entry name" value="2FE2S_FER_1"/>
    <property type="match status" value="1"/>
</dbReference>
<accession>A0ABW3MVN4</accession>
<evidence type="ECO:0000256" key="8">
    <source>
        <dbReference type="ARBA" id="ARBA00034078"/>
    </source>
</evidence>
<evidence type="ECO:0000256" key="2">
    <source>
        <dbReference type="ARBA" id="ARBA00009433"/>
    </source>
</evidence>
<dbReference type="PANTHER" id="PTHR44379:SF8">
    <property type="entry name" value="XANTHINE DEHYDROGENASE IRON-SULFUR-BINDING SUBUNIT XDHC-RELATED"/>
    <property type="match status" value="1"/>
</dbReference>
<dbReference type="SUPFAM" id="SSF47741">
    <property type="entry name" value="CO dehydrogenase ISP C-domain like"/>
    <property type="match status" value="1"/>
</dbReference>
<dbReference type="Gene3D" id="3.10.20.30">
    <property type="match status" value="1"/>
</dbReference>
<dbReference type="InterPro" id="IPR036884">
    <property type="entry name" value="2Fe-2S-bd_dom_sf"/>
</dbReference>
<dbReference type="InterPro" id="IPR025192">
    <property type="entry name" value="Succ_DH/fum_Rdtase_N"/>
</dbReference>
<dbReference type="InterPro" id="IPR051452">
    <property type="entry name" value="Diverse_Oxidoreductases"/>
</dbReference>
<dbReference type="InterPro" id="IPR036010">
    <property type="entry name" value="2Fe-2S_ferredoxin-like_sf"/>
</dbReference>
<evidence type="ECO:0000256" key="1">
    <source>
        <dbReference type="ARBA" id="ARBA00001927"/>
    </source>
</evidence>
<dbReference type="PANTHER" id="PTHR44379">
    <property type="entry name" value="OXIDOREDUCTASE WITH IRON-SULFUR SUBUNIT"/>
    <property type="match status" value="1"/>
</dbReference>
<organism evidence="10 11">
    <name type="scientific">Terrabacter terrigena</name>
    <dbReference type="NCBI Taxonomy" id="574718"/>
    <lineage>
        <taxon>Bacteria</taxon>
        <taxon>Bacillati</taxon>
        <taxon>Actinomycetota</taxon>
        <taxon>Actinomycetes</taxon>
        <taxon>Micrococcales</taxon>
        <taxon>Intrasporangiaceae</taxon>
        <taxon>Terrabacter</taxon>
    </lineage>
</organism>
<evidence type="ECO:0000256" key="4">
    <source>
        <dbReference type="ARBA" id="ARBA00022723"/>
    </source>
</evidence>
<keyword evidence="11" id="KW-1185">Reference proteome</keyword>
<evidence type="ECO:0000256" key="3">
    <source>
        <dbReference type="ARBA" id="ARBA00022714"/>
    </source>
</evidence>
<dbReference type="SUPFAM" id="SSF54292">
    <property type="entry name" value="2Fe-2S ferredoxin-like"/>
    <property type="match status" value="1"/>
</dbReference>
<comment type="cofactor">
    <cofactor evidence="1">
        <name>[3Fe-4S] cluster</name>
        <dbReference type="ChEBI" id="CHEBI:21137"/>
    </cofactor>
</comment>
<evidence type="ECO:0000313" key="10">
    <source>
        <dbReference type="EMBL" id="MFD1053494.1"/>
    </source>
</evidence>
<reference evidence="11" key="1">
    <citation type="journal article" date="2019" name="Int. J. Syst. Evol. Microbiol.">
        <title>The Global Catalogue of Microorganisms (GCM) 10K type strain sequencing project: providing services to taxonomists for standard genome sequencing and annotation.</title>
        <authorList>
            <consortium name="The Broad Institute Genomics Platform"/>
            <consortium name="The Broad Institute Genome Sequencing Center for Infectious Disease"/>
            <person name="Wu L."/>
            <person name="Ma J."/>
        </authorList>
    </citation>
    <scope>NUCLEOTIDE SEQUENCE [LARGE SCALE GENOMIC DNA]</scope>
    <source>
        <strain evidence="11">CCUG 57508</strain>
    </source>
</reference>
<keyword evidence="4" id="KW-0479">Metal-binding</keyword>
<comment type="cofactor">
    <cofactor evidence="8">
        <name>[2Fe-2S] cluster</name>
        <dbReference type="ChEBI" id="CHEBI:190135"/>
    </cofactor>
</comment>
<feature type="domain" description="2Fe-2S ferredoxin-type" evidence="9">
    <location>
        <begin position="1"/>
        <end position="75"/>
    </location>
</feature>
<protein>
    <submittedName>
        <fullName evidence="10">(2Fe-2S)-binding protein</fullName>
    </submittedName>
</protein>
<comment type="caution">
    <text evidence="10">The sequence shown here is derived from an EMBL/GenBank/DDBJ whole genome shotgun (WGS) entry which is preliminary data.</text>
</comment>
<evidence type="ECO:0000259" key="9">
    <source>
        <dbReference type="PROSITE" id="PS51085"/>
    </source>
</evidence>
<dbReference type="PROSITE" id="PS51085">
    <property type="entry name" value="2FE2S_FER_2"/>
    <property type="match status" value="1"/>
</dbReference>
<keyword evidence="5" id="KW-0560">Oxidoreductase</keyword>
<evidence type="ECO:0000256" key="5">
    <source>
        <dbReference type="ARBA" id="ARBA00023002"/>
    </source>
</evidence>
<keyword evidence="7" id="KW-0411">Iron-sulfur</keyword>
<dbReference type="InterPro" id="IPR002888">
    <property type="entry name" value="2Fe-2S-bd"/>
</dbReference>
<comment type="similarity">
    <text evidence="2">Belongs to the succinate dehydrogenase/fumarate reductase iron-sulfur protein family.</text>
</comment>
<keyword evidence="6" id="KW-0408">Iron</keyword>
<keyword evidence="3" id="KW-0001">2Fe-2S</keyword>
<name>A0ABW3MVN4_9MICO</name>
<dbReference type="RefSeq" id="WP_386050981.1">
    <property type="nucleotide sequence ID" value="NZ_JBHTKH010000001.1"/>
</dbReference>
<dbReference type="Pfam" id="PF13085">
    <property type="entry name" value="Fer2_3"/>
    <property type="match status" value="1"/>
</dbReference>
<proteinExistence type="inferred from homology"/>
<evidence type="ECO:0000313" key="11">
    <source>
        <dbReference type="Proteomes" id="UP001597046"/>
    </source>
</evidence>
<evidence type="ECO:0000256" key="7">
    <source>
        <dbReference type="ARBA" id="ARBA00023014"/>
    </source>
</evidence>
<evidence type="ECO:0000256" key="6">
    <source>
        <dbReference type="ARBA" id="ARBA00023004"/>
    </source>
</evidence>
<dbReference type="InterPro" id="IPR012675">
    <property type="entry name" value="Beta-grasp_dom_sf"/>
</dbReference>
<sequence>MNLRVNGRRVPVSAAPMTPLVDVLRDEVGDTSPKPGCREGRCGSCTVLLDGLPVLSCLLPVARAEDGEITTVQGLTGPGDDLDEVQGAFARAGAVQCGICTPGMILAARALLEEKPDASREEIKAGLVGNLCRCTGYTKILDAVESLTLRAQAGSRG</sequence>
<dbReference type="Pfam" id="PF01799">
    <property type="entry name" value="Fer2_2"/>
    <property type="match status" value="1"/>
</dbReference>
<gene>
    <name evidence="10" type="ORF">ACFQ2V_04175</name>
</gene>